<sequence length="872" mass="100050">MNLKIYKLNSKLITIFFLIIANIFFSQERKMFGFIKNANNKPLSNKIIIFKPADNSNKNIFDSTNEKGYYETFLVKDVPYALEIPQLQKENFKFQISNSQEGKTDFTLSTEQTTSIEEVNISAPIIIKQDTTVFHVASFIDGTEKKLKDVLEKLPGFEVDKNGAVKVNGKSITGTLVEGQSFFNNNTKLAIDNISANSLENVEVIDNYNESSVKNKNNPTNKSVLNIKLKNDKQNILFGDLSLGGGVQKNYYAHANLFNFNKARSYSFIGNSNNIGEKSFSITDYFALKGGTNAMMDNSEDFFSSLDQNIIALALPNENFNSVKNNFSTLNFNKSIGKKSKIEMLFLYSNINTNTIQENQNKTLDNSYFDLSKISGSNNSSLFYTDMSYKYAPNDKFYLRNHLVLSSTPNKSNINNDFVSSVLAYDLLTDSNNASLSLKNNTHIDQKINNSLQLTHDINLSFQSADTDDTWLSKNSDEKNSLQSIENNKIYNINSQSKISKNYKNSSFNVSLLLQDTNYLYQSETFNLTPNFLNDIKLSTFKIGLIPEYSYFKNKLNIKVGAQLSNLFFQLSQNKNENKYQVLPYLEIDKKWSEYNYLNFSYRKNNYLIPIKNYTSNLIVNNFNVFFQGNIVNQYFLSSHNLSAIYYRYYGYSKFGFSISPSYSYNENGLVSALEIINGIQYFTPKYVRNPFEKSSISAKVEKVLYKINFYTKFDYGILHSVRILEGQNSLSKGKNSEIEFAFVSKYRKAPNFELHYFINNNEVAFNDGISKYRTKIFTANLSSTFLTYFILKTSFKNIETSTDNGNKNKIIQGDFNLSYTPIKIPLSFELMVNNIFNSQRNITNSISESFISENKIYVLRRYVTLKLIYNL</sequence>
<keyword evidence="2" id="KW-1185">Reference proteome</keyword>
<organism evidence="1 2">
    <name type="scientific">Halpernia frigidisoli</name>
    <dbReference type="NCBI Taxonomy" id="1125876"/>
    <lineage>
        <taxon>Bacteria</taxon>
        <taxon>Pseudomonadati</taxon>
        <taxon>Bacteroidota</taxon>
        <taxon>Flavobacteriia</taxon>
        <taxon>Flavobacteriales</taxon>
        <taxon>Weeksellaceae</taxon>
        <taxon>Chryseobacterium group</taxon>
        <taxon>Halpernia</taxon>
    </lineage>
</organism>
<reference evidence="1 2" key="1">
    <citation type="submission" date="2016-10" db="EMBL/GenBank/DDBJ databases">
        <authorList>
            <person name="de Groot N.N."/>
        </authorList>
    </citation>
    <scope>NUCLEOTIDE SEQUENCE [LARGE SCALE GENOMIC DNA]</scope>
    <source>
        <strain evidence="1 2">DSM 26000</strain>
    </source>
</reference>
<dbReference type="EMBL" id="FOQT01000004">
    <property type="protein sequence ID" value="SFI42558.1"/>
    <property type="molecule type" value="Genomic_DNA"/>
</dbReference>
<evidence type="ECO:0008006" key="3">
    <source>
        <dbReference type="Google" id="ProtNLM"/>
    </source>
</evidence>
<evidence type="ECO:0000313" key="2">
    <source>
        <dbReference type="Proteomes" id="UP000198931"/>
    </source>
</evidence>
<dbReference type="AlphaFoldDB" id="A0A1I3I3I1"/>
<protein>
    <recommendedName>
        <fullName evidence="3">Outer membrane protein beta-barrel domain-containing protein</fullName>
    </recommendedName>
</protein>
<gene>
    <name evidence="1" type="ORF">SAMN05443292_2544</name>
</gene>
<name>A0A1I3I3I1_9FLAO</name>
<dbReference type="STRING" id="1125876.SAMN05443292_2544"/>
<accession>A0A1I3I3I1</accession>
<evidence type="ECO:0000313" key="1">
    <source>
        <dbReference type="EMBL" id="SFI42558.1"/>
    </source>
</evidence>
<proteinExistence type="predicted"/>
<dbReference type="Proteomes" id="UP000198931">
    <property type="component" value="Unassembled WGS sequence"/>
</dbReference>